<feature type="domain" description="Adenosine deaminase" evidence="6">
    <location>
        <begin position="14"/>
        <end position="332"/>
    </location>
</feature>
<dbReference type="EMBL" id="FUWJ01000020">
    <property type="protein sequence ID" value="SKA41053.1"/>
    <property type="molecule type" value="Genomic_DNA"/>
</dbReference>
<dbReference type="InterPro" id="IPR001365">
    <property type="entry name" value="A_deaminase_dom"/>
</dbReference>
<dbReference type="SUPFAM" id="SSF51556">
    <property type="entry name" value="Metallo-dependent hydrolases"/>
    <property type="match status" value="1"/>
</dbReference>
<keyword evidence="4" id="KW-0378">Hydrolase</keyword>
<dbReference type="GO" id="GO:0043103">
    <property type="term" value="P:hypoxanthine salvage"/>
    <property type="evidence" value="ECO:0007669"/>
    <property type="project" value="TreeGrafter"/>
</dbReference>
<reference evidence="8" key="1">
    <citation type="submission" date="2017-02" db="EMBL/GenBank/DDBJ databases">
        <authorList>
            <person name="Varghese N."/>
            <person name="Submissions S."/>
        </authorList>
    </citation>
    <scope>NUCLEOTIDE SEQUENCE [LARGE SCALE GENOMIC DNA]</scope>
    <source>
        <strain evidence="8">ATCC 27094</strain>
    </source>
</reference>
<dbReference type="Gene3D" id="3.20.20.140">
    <property type="entry name" value="Metal-dependent hydrolases"/>
    <property type="match status" value="1"/>
</dbReference>
<sequence length="355" mass="39620">MAKAVADEYLRRIPKAELHCHIAGTLRATTVAELAGRAGLALPRPAEQLYQWPDFYGFLDVLRLTAQVLRTPADFARAAYEYIEDAVRDGNLKHVEYFFNPDYFYPNGIDYPSMVDGMIEGMEAARKTFGVSSLLICCIDRSINTPAQALELVETAIAHRRDHVVGIGLDGAERAGPPAIFAEAYALARRAGLHRTAHCCEDNQTLVEAPPTNYLICRDVLKCDRIDHGYNMLASDFVMAEARKDGLYFTPCAWTSLVHNRPFRPQRIRRMVEAGLNVTINTDDAAMFGTNLGHGYTTLFETIGWGPDMARRFALNSVEASWLDESDKSTLRMACRKEIAALDREFGYEMVAPGV</sequence>
<evidence type="ECO:0000259" key="6">
    <source>
        <dbReference type="Pfam" id="PF00962"/>
    </source>
</evidence>
<keyword evidence="8" id="KW-1185">Reference proteome</keyword>
<dbReference type="STRING" id="225324.SAMN02745126_06461"/>
<evidence type="ECO:0000256" key="1">
    <source>
        <dbReference type="ARBA" id="ARBA00001947"/>
    </source>
</evidence>
<dbReference type="InterPro" id="IPR006330">
    <property type="entry name" value="Ado/ade_deaminase"/>
</dbReference>
<dbReference type="PANTHER" id="PTHR43114">
    <property type="entry name" value="ADENINE DEAMINASE"/>
    <property type="match status" value="1"/>
</dbReference>
<comment type="cofactor">
    <cofactor evidence="1">
        <name>Zn(2+)</name>
        <dbReference type="ChEBI" id="CHEBI:29105"/>
    </cofactor>
</comment>
<dbReference type="InterPro" id="IPR032466">
    <property type="entry name" value="Metal_Hydrolase"/>
</dbReference>
<dbReference type="GO" id="GO:0000034">
    <property type="term" value="F:adenine deaminase activity"/>
    <property type="evidence" value="ECO:0007669"/>
    <property type="project" value="TreeGrafter"/>
</dbReference>
<comment type="similarity">
    <text evidence="2">Belongs to the metallo-dependent hydrolases superfamily. Adenosine and AMP deaminases family.</text>
</comment>
<accession>A0A1T4TKM5</accession>
<keyword evidence="3" id="KW-0479">Metal-binding</keyword>
<dbReference type="GO" id="GO:0046872">
    <property type="term" value="F:metal ion binding"/>
    <property type="evidence" value="ECO:0007669"/>
    <property type="project" value="UniProtKB-KW"/>
</dbReference>
<dbReference type="AlphaFoldDB" id="A0A1T4TKM5"/>
<name>A0A1T4TKM5_9HYPH</name>
<dbReference type="GO" id="GO:0005829">
    <property type="term" value="C:cytosol"/>
    <property type="evidence" value="ECO:0007669"/>
    <property type="project" value="TreeGrafter"/>
</dbReference>
<evidence type="ECO:0000313" key="8">
    <source>
        <dbReference type="Proteomes" id="UP000190092"/>
    </source>
</evidence>
<proteinExistence type="inferred from homology"/>
<dbReference type="NCBIfam" id="TIGR01430">
    <property type="entry name" value="aden_deam"/>
    <property type="match status" value="1"/>
</dbReference>
<dbReference type="PANTHER" id="PTHR43114:SF6">
    <property type="entry name" value="ADENINE DEAMINASE"/>
    <property type="match status" value="1"/>
</dbReference>
<gene>
    <name evidence="7" type="ORF">SAMN02745126_06461</name>
</gene>
<evidence type="ECO:0000256" key="5">
    <source>
        <dbReference type="ARBA" id="ARBA00022833"/>
    </source>
</evidence>
<evidence type="ECO:0000256" key="2">
    <source>
        <dbReference type="ARBA" id="ARBA00006676"/>
    </source>
</evidence>
<evidence type="ECO:0000256" key="3">
    <source>
        <dbReference type="ARBA" id="ARBA00022723"/>
    </source>
</evidence>
<organism evidence="7 8">
    <name type="scientific">Enhydrobacter aerosaccus</name>
    <dbReference type="NCBI Taxonomy" id="225324"/>
    <lineage>
        <taxon>Bacteria</taxon>
        <taxon>Pseudomonadati</taxon>
        <taxon>Pseudomonadota</taxon>
        <taxon>Alphaproteobacteria</taxon>
        <taxon>Hyphomicrobiales</taxon>
        <taxon>Enhydrobacter</taxon>
    </lineage>
</organism>
<dbReference type="Proteomes" id="UP000190092">
    <property type="component" value="Unassembled WGS sequence"/>
</dbReference>
<evidence type="ECO:0000256" key="4">
    <source>
        <dbReference type="ARBA" id="ARBA00022801"/>
    </source>
</evidence>
<dbReference type="GO" id="GO:0006146">
    <property type="term" value="P:adenine catabolic process"/>
    <property type="evidence" value="ECO:0007669"/>
    <property type="project" value="TreeGrafter"/>
</dbReference>
<dbReference type="OrthoDB" id="105475at2"/>
<dbReference type="Pfam" id="PF00962">
    <property type="entry name" value="A_deaminase"/>
    <property type="match status" value="1"/>
</dbReference>
<protein>
    <submittedName>
        <fullName evidence="7">Adenosine deaminase</fullName>
    </submittedName>
</protein>
<evidence type="ECO:0000313" key="7">
    <source>
        <dbReference type="EMBL" id="SKA41053.1"/>
    </source>
</evidence>
<dbReference type="RefSeq" id="WP_085938186.1">
    <property type="nucleotide sequence ID" value="NZ_FUWJ01000020.1"/>
</dbReference>
<keyword evidence="5" id="KW-0862">Zinc</keyword>